<dbReference type="EMBL" id="JAHWYN010000006">
    <property type="protein sequence ID" value="MBW4360494.1"/>
    <property type="molecule type" value="Genomic_DNA"/>
</dbReference>
<feature type="transmembrane region" description="Helical" evidence="7">
    <location>
        <begin position="292"/>
        <end position="310"/>
    </location>
</feature>
<sequence>MYTENIKLGLKENWKQFWLLVIINALVGGMIGLERTLLPEIAEKEFNLSSTSIILSFIILFGLFKAITNYFAGALANKFSRKKLLLYGWIIGIPVPFILIYANNWNWILFANILLGINQGLTWSSTVVMKMDLVGEKQRGFAMGLNEFAGYGTLGLVAFTTSIIADNYGVRPYPFYLGIIIVILGTLLTWFFVKDTAGHVKKETEINNTIPLLKNTFTETSWLNKNLGSVTQAGLINNLNDAMIWGIIPILLAQRGFGIANIGIITATYPIVWGLGQLITGKLSDIYCKRDLLFWGMLLQGLAIVCLVFSTSIFHFVTISVLLGIGTAILYPTFLSSIAENTNPEQRAKSIGVFRFWRDFGYVIGAILTGVLTNIFNIEFSIGFIGVLTIISATIIIYRMSCKITSKRLLKKYF</sequence>
<evidence type="ECO:0000256" key="4">
    <source>
        <dbReference type="ARBA" id="ARBA00022692"/>
    </source>
</evidence>
<keyword evidence="5 7" id="KW-1133">Transmembrane helix</keyword>
<feature type="transmembrane region" description="Helical" evidence="7">
    <location>
        <begin position="175"/>
        <end position="193"/>
    </location>
</feature>
<feature type="transmembrane region" description="Helical" evidence="7">
    <location>
        <begin position="84"/>
        <end position="102"/>
    </location>
</feature>
<evidence type="ECO:0000259" key="8">
    <source>
        <dbReference type="PROSITE" id="PS50850"/>
    </source>
</evidence>
<evidence type="ECO:0000256" key="6">
    <source>
        <dbReference type="ARBA" id="ARBA00023136"/>
    </source>
</evidence>
<gene>
    <name evidence="9" type="ORF">KZH69_08350</name>
</gene>
<keyword evidence="6 7" id="KW-0472">Membrane</keyword>
<keyword evidence="2" id="KW-0813">Transport</keyword>
<keyword evidence="10" id="KW-1185">Reference proteome</keyword>
<name>A0ABS6XV01_9FLAO</name>
<feature type="transmembrane region" description="Helical" evidence="7">
    <location>
        <begin position="316"/>
        <end position="335"/>
    </location>
</feature>
<dbReference type="InterPro" id="IPR011701">
    <property type="entry name" value="MFS"/>
</dbReference>
<feature type="transmembrane region" description="Helical" evidence="7">
    <location>
        <begin position="108"/>
        <end position="128"/>
    </location>
</feature>
<feature type="domain" description="Major facilitator superfamily (MFS) profile" evidence="8">
    <location>
        <begin position="16"/>
        <end position="404"/>
    </location>
</feature>
<accession>A0ABS6XV01</accession>
<feature type="transmembrane region" description="Helical" evidence="7">
    <location>
        <begin position="53"/>
        <end position="72"/>
    </location>
</feature>
<dbReference type="PROSITE" id="PS50850">
    <property type="entry name" value="MFS"/>
    <property type="match status" value="1"/>
</dbReference>
<organism evidence="9 10">
    <name type="scientific">Flavobacterium taihuense</name>
    <dbReference type="NCBI Taxonomy" id="2857508"/>
    <lineage>
        <taxon>Bacteria</taxon>
        <taxon>Pseudomonadati</taxon>
        <taxon>Bacteroidota</taxon>
        <taxon>Flavobacteriia</taxon>
        <taxon>Flavobacteriales</taxon>
        <taxon>Flavobacteriaceae</taxon>
        <taxon>Flavobacterium</taxon>
    </lineage>
</organism>
<reference evidence="9 10" key="1">
    <citation type="submission" date="2021-07" db="EMBL/GenBank/DDBJ databases">
        <title>Flavobacterium sp. nov. isolated from sediment on the Taihu Lake.</title>
        <authorList>
            <person name="Qu J.-H."/>
        </authorList>
    </citation>
    <scope>NUCLEOTIDE SEQUENCE [LARGE SCALE GENOMIC DNA]</scope>
    <source>
        <strain evidence="9 10">NAS39</strain>
    </source>
</reference>
<dbReference type="InterPro" id="IPR020846">
    <property type="entry name" value="MFS_dom"/>
</dbReference>
<evidence type="ECO:0000256" key="1">
    <source>
        <dbReference type="ARBA" id="ARBA00004651"/>
    </source>
</evidence>
<protein>
    <submittedName>
        <fullName evidence="9">MFS transporter</fullName>
    </submittedName>
</protein>
<dbReference type="Proteomes" id="UP000812031">
    <property type="component" value="Unassembled WGS sequence"/>
</dbReference>
<feature type="transmembrane region" description="Helical" evidence="7">
    <location>
        <begin position="148"/>
        <end position="169"/>
    </location>
</feature>
<dbReference type="PANTHER" id="PTHR23517">
    <property type="entry name" value="RESISTANCE PROTEIN MDTM, PUTATIVE-RELATED-RELATED"/>
    <property type="match status" value="1"/>
</dbReference>
<evidence type="ECO:0000313" key="10">
    <source>
        <dbReference type="Proteomes" id="UP000812031"/>
    </source>
</evidence>
<feature type="transmembrane region" description="Helical" evidence="7">
    <location>
        <begin position="356"/>
        <end position="376"/>
    </location>
</feature>
<evidence type="ECO:0000256" key="2">
    <source>
        <dbReference type="ARBA" id="ARBA00022448"/>
    </source>
</evidence>
<keyword evidence="4 7" id="KW-0812">Transmembrane</keyword>
<evidence type="ECO:0000313" key="9">
    <source>
        <dbReference type="EMBL" id="MBW4360494.1"/>
    </source>
</evidence>
<keyword evidence="3" id="KW-1003">Cell membrane</keyword>
<evidence type="ECO:0000256" key="7">
    <source>
        <dbReference type="SAM" id="Phobius"/>
    </source>
</evidence>
<feature type="transmembrane region" description="Helical" evidence="7">
    <location>
        <begin position="382"/>
        <end position="402"/>
    </location>
</feature>
<dbReference type="RefSeq" id="WP_219316981.1">
    <property type="nucleotide sequence ID" value="NZ_JAHWYN010000006.1"/>
</dbReference>
<evidence type="ECO:0000256" key="3">
    <source>
        <dbReference type="ARBA" id="ARBA00022475"/>
    </source>
</evidence>
<evidence type="ECO:0000256" key="5">
    <source>
        <dbReference type="ARBA" id="ARBA00022989"/>
    </source>
</evidence>
<dbReference type="CDD" id="cd17325">
    <property type="entry name" value="MFS_MdtG_SLC18_like"/>
    <property type="match status" value="1"/>
</dbReference>
<dbReference type="PANTHER" id="PTHR23517:SF3">
    <property type="entry name" value="INTEGRAL MEMBRANE TRANSPORT PROTEIN"/>
    <property type="match status" value="1"/>
</dbReference>
<dbReference type="InterPro" id="IPR050171">
    <property type="entry name" value="MFS_Transporters"/>
</dbReference>
<proteinExistence type="predicted"/>
<feature type="transmembrane region" description="Helical" evidence="7">
    <location>
        <begin position="17"/>
        <end position="33"/>
    </location>
</feature>
<dbReference type="Pfam" id="PF07690">
    <property type="entry name" value="MFS_1"/>
    <property type="match status" value="2"/>
</dbReference>
<comment type="caution">
    <text evidence="9">The sequence shown here is derived from an EMBL/GenBank/DDBJ whole genome shotgun (WGS) entry which is preliminary data.</text>
</comment>
<comment type="subcellular location">
    <subcellularLocation>
        <location evidence="1">Cell membrane</location>
        <topology evidence="1">Multi-pass membrane protein</topology>
    </subcellularLocation>
</comment>